<dbReference type="Pfam" id="PF08357">
    <property type="entry name" value="SEFIR"/>
    <property type="match status" value="1"/>
</dbReference>
<dbReference type="FunFam" id="3.40.50.11530:FF:000003">
    <property type="entry name" value="Interleukin-17 receptor D"/>
    <property type="match status" value="1"/>
</dbReference>
<evidence type="ECO:0000256" key="9">
    <source>
        <dbReference type="SAM" id="MobiDB-lite"/>
    </source>
</evidence>
<dbReference type="Proteomes" id="UP000265080">
    <property type="component" value="Chromosome 6"/>
</dbReference>
<keyword evidence="4" id="KW-1133">Transmembrane helix</keyword>
<evidence type="ECO:0000313" key="11">
    <source>
        <dbReference type="Ensembl" id="ENSAPEP00000000503.1"/>
    </source>
</evidence>
<evidence type="ECO:0000256" key="4">
    <source>
        <dbReference type="ARBA" id="ARBA00022989"/>
    </source>
</evidence>
<dbReference type="GeneTree" id="ENSGT00940000156669"/>
<dbReference type="InterPro" id="IPR013568">
    <property type="entry name" value="SEFIR_dom"/>
</dbReference>
<dbReference type="Pfam" id="PF16742">
    <property type="entry name" value="IL17R_D_N"/>
    <property type="match status" value="1"/>
</dbReference>
<dbReference type="InterPro" id="IPR039465">
    <property type="entry name" value="IL-17_rcpt-like"/>
</dbReference>
<organism evidence="11 12">
    <name type="scientific">Amphiprion percula</name>
    <name type="common">Orange clownfish</name>
    <name type="synonym">Lutjanus percula</name>
    <dbReference type="NCBI Taxonomy" id="161767"/>
    <lineage>
        <taxon>Eukaryota</taxon>
        <taxon>Metazoa</taxon>
        <taxon>Chordata</taxon>
        <taxon>Craniata</taxon>
        <taxon>Vertebrata</taxon>
        <taxon>Euteleostomi</taxon>
        <taxon>Actinopterygii</taxon>
        <taxon>Neopterygii</taxon>
        <taxon>Teleostei</taxon>
        <taxon>Neoteleostei</taxon>
        <taxon>Acanthomorphata</taxon>
        <taxon>Ovalentaria</taxon>
        <taxon>Pomacentridae</taxon>
        <taxon>Amphiprion</taxon>
    </lineage>
</organism>
<evidence type="ECO:0000259" key="10">
    <source>
        <dbReference type="PROSITE" id="PS51534"/>
    </source>
</evidence>
<evidence type="ECO:0000256" key="1">
    <source>
        <dbReference type="ARBA" id="ARBA00004479"/>
    </source>
</evidence>
<dbReference type="PANTHER" id="PTHR15583">
    <property type="entry name" value="INTERLEUKIN-17 RECEPTOR"/>
    <property type="match status" value="1"/>
</dbReference>
<keyword evidence="12" id="KW-1185">Reference proteome</keyword>
<keyword evidence="6" id="KW-0675">Receptor</keyword>
<evidence type="ECO:0000256" key="6">
    <source>
        <dbReference type="ARBA" id="ARBA00023170"/>
    </source>
</evidence>
<comment type="subcellular location">
    <subcellularLocation>
        <location evidence="1">Membrane</location>
        <topology evidence="1">Single-pass type I membrane protein</topology>
    </subcellularLocation>
</comment>
<sequence length="605" mass="68938">RVCVWRVCVQQCNYFHPENNKKNCSLNYPLGKHVIHEVTNISFSHLACEDQAAVVVHWSASPLGIEHIKGFRVYLEDKNPEGKRCQHLILKDPRQLNYSYRNTKLSSQPFTGLTFDTDYLVRVVPFPSLMNESFFPPSFLRTNCFVSVPAVWKPKTLNMSQLGSNLHVAFDQAPASFGFHFYYLYYKLRQDGPFRLQRCKPLRDDGNTTRRQTQYHVSQVHSPWAGPIRAMAITVPLVIMSAFATLFTVMCRKKQQENIYSQLDEESSESSNHSAALNAERPWPRPKVFICYSNRDCPKHTSVIQSFAYFLQDFCNCEVVFDLWEHLEMCKEGQMSWLSRQLDEANFIITVCSKGLRYYMEKKSRRGKTPVSRRHNSSSSSPSLIGGSGGDLFIVGVAMIAEKLRLAKQSERGGAQELNRYMTVYFDYSTENDIPTMLSLAPRFKLMDQLPQLFSRLHSSQSSLAEREQQPLNVSRRNYFRSKSGRSLYVSICNMHQHISQNPDWFEKQLAPPPCCSSSQSEQRFDSGLVLNEVVVRTLPLEGSDTEPRRNMLLLAPGSSSSLNLGPRDEELPAVASLCCSSVTECKAELNHPHHSDALAPVALL</sequence>
<keyword evidence="7" id="KW-0325">Glycoprotein</keyword>
<accession>A0A3P8RJ56</accession>
<evidence type="ECO:0000256" key="3">
    <source>
        <dbReference type="ARBA" id="ARBA00022729"/>
    </source>
</evidence>
<keyword evidence="2" id="KW-0812">Transmembrane</keyword>
<protein>
    <recommendedName>
        <fullName evidence="8">Interleukin-17 receptor D</fullName>
    </recommendedName>
</protein>
<feature type="domain" description="SEFIR" evidence="10">
    <location>
        <begin position="285"/>
        <end position="455"/>
    </location>
</feature>
<feature type="compositionally biased region" description="Basic residues" evidence="9">
    <location>
        <begin position="363"/>
        <end position="376"/>
    </location>
</feature>
<evidence type="ECO:0000256" key="7">
    <source>
        <dbReference type="ARBA" id="ARBA00023180"/>
    </source>
</evidence>
<name>A0A3P8RJ56_AMPPE</name>
<dbReference type="Gene3D" id="3.40.50.11530">
    <property type="match status" value="1"/>
</dbReference>
<proteinExistence type="predicted"/>
<reference evidence="11" key="2">
    <citation type="submission" date="2025-08" db="UniProtKB">
        <authorList>
            <consortium name="Ensembl"/>
        </authorList>
    </citation>
    <scope>IDENTIFICATION</scope>
</reference>
<dbReference type="InterPro" id="IPR031951">
    <property type="entry name" value="IL17R_D_N"/>
</dbReference>
<dbReference type="Ensembl" id="ENSAPET00000000515.1">
    <property type="protein sequence ID" value="ENSAPEP00000000503.1"/>
    <property type="gene ID" value="ENSAPEG00000000355.1"/>
</dbReference>
<dbReference type="PROSITE" id="PS51534">
    <property type="entry name" value="SEFIR"/>
    <property type="match status" value="1"/>
</dbReference>
<dbReference type="GO" id="GO:0030368">
    <property type="term" value="F:interleukin-17 receptor activity"/>
    <property type="evidence" value="ECO:0007669"/>
    <property type="project" value="InterPro"/>
</dbReference>
<dbReference type="STRING" id="161767.ENSAPEP00000000503"/>
<reference evidence="11 12" key="1">
    <citation type="submission" date="2018-03" db="EMBL/GenBank/DDBJ databases">
        <title>Finding Nemo's genes: A chromosome-scale reference assembly of the genome of the orange clownfish Amphiprion percula.</title>
        <authorList>
            <person name="Lehmann R."/>
        </authorList>
    </citation>
    <scope>NUCLEOTIDE SEQUENCE</scope>
</reference>
<keyword evidence="5" id="KW-0472">Membrane</keyword>
<dbReference type="GO" id="GO:0016020">
    <property type="term" value="C:membrane"/>
    <property type="evidence" value="ECO:0007669"/>
    <property type="project" value="UniProtKB-SubCell"/>
</dbReference>
<keyword evidence="3" id="KW-0732">Signal</keyword>
<evidence type="ECO:0000256" key="5">
    <source>
        <dbReference type="ARBA" id="ARBA00023136"/>
    </source>
</evidence>
<evidence type="ECO:0000313" key="12">
    <source>
        <dbReference type="Proteomes" id="UP000265080"/>
    </source>
</evidence>
<evidence type="ECO:0000256" key="2">
    <source>
        <dbReference type="ARBA" id="ARBA00022692"/>
    </source>
</evidence>
<dbReference type="PANTHER" id="PTHR15583:SF14">
    <property type="entry name" value="INTERLEUKIN-17 RECEPTOR D"/>
    <property type="match status" value="1"/>
</dbReference>
<reference evidence="11" key="3">
    <citation type="submission" date="2025-09" db="UniProtKB">
        <authorList>
            <consortium name="Ensembl"/>
        </authorList>
    </citation>
    <scope>IDENTIFICATION</scope>
</reference>
<feature type="region of interest" description="Disordered" evidence="9">
    <location>
        <begin position="363"/>
        <end position="384"/>
    </location>
</feature>
<evidence type="ECO:0000256" key="8">
    <source>
        <dbReference type="ARBA" id="ARBA00069308"/>
    </source>
</evidence>
<dbReference type="AlphaFoldDB" id="A0A3P8RJ56"/>
<dbReference type="OMA" id="HQRMERS"/>